<protein>
    <submittedName>
        <fullName evidence="1">Uncharacterized protein</fullName>
    </submittedName>
</protein>
<organism evidence="1">
    <name type="scientific">Manihot esculenta</name>
    <name type="common">Cassava</name>
    <name type="synonym">Jatropha manihot</name>
    <dbReference type="NCBI Taxonomy" id="3983"/>
    <lineage>
        <taxon>Eukaryota</taxon>
        <taxon>Viridiplantae</taxon>
        <taxon>Streptophyta</taxon>
        <taxon>Embryophyta</taxon>
        <taxon>Tracheophyta</taxon>
        <taxon>Spermatophyta</taxon>
        <taxon>Magnoliopsida</taxon>
        <taxon>eudicotyledons</taxon>
        <taxon>Gunneridae</taxon>
        <taxon>Pentapetalae</taxon>
        <taxon>rosids</taxon>
        <taxon>fabids</taxon>
        <taxon>Malpighiales</taxon>
        <taxon>Euphorbiaceae</taxon>
        <taxon>Crotonoideae</taxon>
        <taxon>Manihoteae</taxon>
        <taxon>Manihot</taxon>
    </lineage>
</organism>
<gene>
    <name evidence="1" type="ORF">MANES_05G096600</name>
</gene>
<dbReference type="AlphaFoldDB" id="A0A2C9VUV2"/>
<reference evidence="1" key="1">
    <citation type="submission" date="2016-02" db="EMBL/GenBank/DDBJ databases">
        <title>WGS assembly of Manihot esculenta.</title>
        <authorList>
            <person name="Bredeson J.V."/>
            <person name="Prochnik S.E."/>
            <person name="Lyons J.B."/>
            <person name="Schmutz J."/>
            <person name="Grimwood J."/>
            <person name="Vrebalov J."/>
            <person name="Bart R.S."/>
            <person name="Amuge T."/>
            <person name="Ferguson M.E."/>
            <person name="Green R."/>
            <person name="Putnam N."/>
            <person name="Stites J."/>
            <person name="Rounsley S."/>
            <person name="Rokhsar D.S."/>
        </authorList>
    </citation>
    <scope>NUCLEOTIDE SEQUENCE [LARGE SCALE GENOMIC DNA]</scope>
    <source>
        <tissue evidence="1">Leaf</tissue>
    </source>
</reference>
<proteinExistence type="predicted"/>
<accession>A0A2C9VUV2</accession>
<evidence type="ECO:0000313" key="1">
    <source>
        <dbReference type="EMBL" id="OAY49951.1"/>
    </source>
</evidence>
<name>A0A2C9VUV2_MANES</name>
<dbReference type="EMBL" id="CM004391">
    <property type="protein sequence ID" value="OAY49951.1"/>
    <property type="molecule type" value="Genomic_DNA"/>
</dbReference>
<sequence>MLPKKGADRVELVLQSSFQSSDINSLPVSILFCDQEITTQKFIAHSQLDSLNSDFKSLRLQLTSKLLFKISTGC</sequence>